<dbReference type="Proteomes" id="UP000321822">
    <property type="component" value="Unassembled WGS sequence"/>
</dbReference>
<proteinExistence type="predicted"/>
<dbReference type="Gene3D" id="2.40.10.320">
    <property type="entry name" value="Uncharacterised protein PF13642 yp_926445, N-terminal domain"/>
    <property type="match status" value="1"/>
</dbReference>
<gene>
    <name evidence="1" type="ORF">ESZ36_01040</name>
</gene>
<dbReference type="AlphaFoldDB" id="A0A5C6QTF3"/>
<dbReference type="Pfam" id="PF13642">
    <property type="entry name" value="DUF4144"/>
    <property type="match status" value="1"/>
</dbReference>
<evidence type="ECO:0000313" key="1">
    <source>
        <dbReference type="EMBL" id="TWX71848.1"/>
    </source>
</evidence>
<sequence length="104" mass="11706">MISWPCTLKLDGDDELIYLGSEQDFISECRELLLCDNDYVIDSVGNSYLIESTSGKLSLIKTKRILVANEVTSLIRAHEFKKASLCLTKIHFLTVSDAIESLTY</sequence>
<comment type="caution">
    <text evidence="1">The sequence shown here is derived from an EMBL/GenBank/DDBJ whole genome shotgun (WGS) entry which is preliminary data.</text>
</comment>
<protein>
    <submittedName>
        <fullName evidence="1">Uncharacterized protein</fullName>
    </submittedName>
</protein>
<dbReference type="EMBL" id="VOLT01000001">
    <property type="protein sequence ID" value="TWX71848.1"/>
    <property type="molecule type" value="Genomic_DNA"/>
</dbReference>
<dbReference type="RefSeq" id="WP_146782303.1">
    <property type="nucleotide sequence ID" value="NZ_VOLT01000001.1"/>
</dbReference>
<evidence type="ECO:0000313" key="2">
    <source>
        <dbReference type="Proteomes" id="UP000321822"/>
    </source>
</evidence>
<keyword evidence="2" id="KW-1185">Reference proteome</keyword>
<accession>A0A5C6QTF3</accession>
<reference evidence="1 2" key="1">
    <citation type="submission" date="2019-07" db="EMBL/GenBank/DDBJ databases">
        <title>Genomes of sea-ice associated Colwellia species.</title>
        <authorList>
            <person name="Bowman J.P."/>
        </authorList>
    </citation>
    <scope>NUCLEOTIDE SEQUENCE [LARGE SCALE GENOMIC DNA]</scope>
    <source>
        <strain evidence="1 2">ACAM 459</strain>
    </source>
</reference>
<dbReference type="InterPro" id="IPR025284">
    <property type="entry name" value="DUF4144"/>
</dbReference>
<name>A0A5C6QTF3_9GAMM</name>
<dbReference type="OrthoDB" id="5771593at2"/>
<organism evidence="1 2">
    <name type="scientific">Colwellia demingiae</name>
    <dbReference type="NCBI Taxonomy" id="89401"/>
    <lineage>
        <taxon>Bacteria</taxon>
        <taxon>Pseudomonadati</taxon>
        <taxon>Pseudomonadota</taxon>
        <taxon>Gammaproteobacteria</taxon>
        <taxon>Alteromonadales</taxon>
        <taxon>Colwelliaceae</taxon>
        <taxon>Colwellia</taxon>
    </lineage>
</organism>